<organism evidence="2 3">
    <name type="scientific">Letharia lupina</name>
    <dbReference type="NCBI Taxonomy" id="560253"/>
    <lineage>
        <taxon>Eukaryota</taxon>
        <taxon>Fungi</taxon>
        <taxon>Dikarya</taxon>
        <taxon>Ascomycota</taxon>
        <taxon>Pezizomycotina</taxon>
        <taxon>Lecanoromycetes</taxon>
        <taxon>OSLEUM clade</taxon>
        <taxon>Lecanoromycetidae</taxon>
        <taxon>Lecanorales</taxon>
        <taxon>Lecanorineae</taxon>
        <taxon>Parmeliaceae</taxon>
        <taxon>Letharia</taxon>
    </lineage>
</organism>
<dbReference type="Proteomes" id="UP000593566">
    <property type="component" value="Unassembled WGS sequence"/>
</dbReference>
<feature type="compositionally biased region" description="Polar residues" evidence="1">
    <location>
        <begin position="25"/>
        <end position="41"/>
    </location>
</feature>
<feature type="compositionally biased region" description="Basic and acidic residues" evidence="1">
    <location>
        <begin position="176"/>
        <end position="189"/>
    </location>
</feature>
<dbReference type="GeneID" id="59331006"/>
<sequence length="203" mass="22323">MASARADHPNDFTSGQPRRPAPRSTARNTMPPSHSIANNPTARPPNLPNTDSRLRMPQAPALLSRLPTSTMDFSPIIPPLFPRLVSNPSASPTLRPHSSQNRKHNRRSLMQPLERSYKLEILGRQRERKTQAKKAPQLFSQKRGGKMKERKKHGCGAKKTGFQGPLGGGGGGGRGGELEYRRTSSRLDKIPTAGLGRAVRTDR</sequence>
<accession>A0A8H6CCQ6</accession>
<evidence type="ECO:0000313" key="3">
    <source>
        <dbReference type="Proteomes" id="UP000593566"/>
    </source>
</evidence>
<dbReference type="EMBL" id="JACCJB010000015">
    <property type="protein sequence ID" value="KAF6220913.1"/>
    <property type="molecule type" value="Genomic_DNA"/>
</dbReference>
<reference evidence="2 3" key="1">
    <citation type="journal article" date="2020" name="Genomics">
        <title>Complete, high-quality genomes from long-read metagenomic sequencing of two wolf lichen thalli reveals enigmatic genome architecture.</title>
        <authorList>
            <person name="McKenzie S.K."/>
            <person name="Walston R.F."/>
            <person name="Allen J.L."/>
        </authorList>
    </citation>
    <scope>NUCLEOTIDE SEQUENCE [LARGE SCALE GENOMIC DNA]</scope>
    <source>
        <strain evidence="2">WasteWater1</strain>
    </source>
</reference>
<protein>
    <submittedName>
        <fullName evidence="2">Uncharacterized protein</fullName>
    </submittedName>
</protein>
<feature type="compositionally biased region" description="Basic residues" evidence="1">
    <location>
        <begin position="143"/>
        <end position="156"/>
    </location>
</feature>
<evidence type="ECO:0000313" key="2">
    <source>
        <dbReference type="EMBL" id="KAF6220913.1"/>
    </source>
</evidence>
<evidence type="ECO:0000256" key="1">
    <source>
        <dbReference type="SAM" id="MobiDB-lite"/>
    </source>
</evidence>
<feature type="region of interest" description="Disordered" evidence="1">
    <location>
        <begin position="87"/>
        <end position="107"/>
    </location>
</feature>
<dbReference type="RefSeq" id="XP_037150348.1">
    <property type="nucleotide sequence ID" value="XM_037293519.1"/>
</dbReference>
<feature type="region of interest" description="Disordered" evidence="1">
    <location>
        <begin position="126"/>
        <end position="203"/>
    </location>
</feature>
<dbReference type="AlphaFoldDB" id="A0A8H6CCQ6"/>
<gene>
    <name evidence="2" type="ORF">HO133_002593</name>
</gene>
<feature type="region of interest" description="Disordered" evidence="1">
    <location>
        <begin position="1"/>
        <end position="66"/>
    </location>
</feature>
<proteinExistence type="predicted"/>
<feature type="compositionally biased region" description="Gly residues" evidence="1">
    <location>
        <begin position="164"/>
        <end position="175"/>
    </location>
</feature>
<keyword evidence="3" id="KW-1185">Reference proteome</keyword>
<feature type="compositionally biased region" description="Polar residues" evidence="1">
    <location>
        <begin position="87"/>
        <end position="99"/>
    </location>
</feature>
<name>A0A8H6CCQ6_9LECA</name>
<feature type="compositionally biased region" description="Basic and acidic residues" evidence="1">
    <location>
        <begin position="1"/>
        <end position="10"/>
    </location>
</feature>
<comment type="caution">
    <text evidence="2">The sequence shown here is derived from an EMBL/GenBank/DDBJ whole genome shotgun (WGS) entry which is preliminary data.</text>
</comment>